<dbReference type="STRING" id="311180.SAMN04488050_1197"/>
<comment type="similarity">
    <text evidence="1">Belongs to the Gfo/Idh/MocA family.</text>
</comment>
<keyword evidence="6" id="KW-1185">Reference proteome</keyword>
<sequence>MGLGFVGTGYVADLYLNTLPNWDSALDLRVVHDRDADRLNRFSSHYGVKPAQSLEAVLADPSVEIVVNLTNPAQHYEVSLRALEAGKHVYSEKPLALELEQAQELVQKAEARGLHLVSAPATVLGEAAQTFWQAVREKVLGRPVLAYVEMDDGMVHRIGYRNWITRTGARWPAEDEFRTGCTLEHAGYSLTWLVAMFGPVRRVVTVAHCAIPDKGPDTPPDYDTPDFSCACLEFDDGMVARLTNSIIAPHDHRFRVFCEDGYLDAAETWDFKTPVRAVPLAETRLRRQAQKLLGWDGGHRIKPTHSRSISTARRGYPIDFALGLAEMALALRSGRAPRLAGAFSLHVTEVSLAIQHPERFGTVYRPISAPGPVQPMDWSEF</sequence>
<protein>
    <submittedName>
        <fullName evidence="5">Predicted dehydrogenase</fullName>
    </submittedName>
</protein>
<dbReference type="PANTHER" id="PTHR43708">
    <property type="entry name" value="CONSERVED EXPRESSED OXIDOREDUCTASE (EUROFUNG)"/>
    <property type="match status" value="1"/>
</dbReference>
<dbReference type="InterPro" id="IPR036291">
    <property type="entry name" value="NAD(P)-bd_dom_sf"/>
</dbReference>
<evidence type="ECO:0000256" key="2">
    <source>
        <dbReference type="ARBA" id="ARBA00023002"/>
    </source>
</evidence>
<dbReference type="Gene3D" id="3.30.360.10">
    <property type="entry name" value="Dihydrodipicolinate Reductase, domain 2"/>
    <property type="match status" value="1"/>
</dbReference>
<feature type="domain" description="Gfo/Idh/MocA-like oxidoreductase N-terminal" evidence="3">
    <location>
        <begin position="3"/>
        <end position="115"/>
    </location>
</feature>
<evidence type="ECO:0000256" key="1">
    <source>
        <dbReference type="ARBA" id="ARBA00010928"/>
    </source>
</evidence>
<reference evidence="6" key="1">
    <citation type="submission" date="2016-10" db="EMBL/GenBank/DDBJ databases">
        <authorList>
            <person name="Varghese N."/>
            <person name="Submissions S."/>
        </authorList>
    </citation>
    <scope>NUCLEOTIDE SEQUENCE [LARGE SCALE GENOMIC DNA]</scope>
    <source>
        <strain evidence="6">DSM 26894</strain>
    </source>
</reference>
<dbReference type="GO" id="GO:0016491">
    <property type="term" value="F:oxidoreductase activity"/>
    <property type="evidence" value="ECO:0007669"/>
    <property type="project" value="UniProtKB-KW"/>
</dbReference>
<dbReference type="EMBL" id="FOZW01000019">
    <property type="protein sequence ID" value="SFT24233.1"/>
    <property type="molecule type" value="Genomic_DNA"/>
</dbReference>
<dbReference type="RefSeq" id="WP_245696240.1">
    <property type="nucleotide sequence ID" value="NZ_FNCL01000020.1"/>
</dbReference>
<dbReference type="Pfam" id="PF22725">
    <property type="entry name" value="GFO_IDH_MocA_C3"/>
    <property type="match status" value="1"/>
</dbReference>
<name>A0A1I6WE18_9RHOB</name>
<dbReference type="InterPro" id="IPR055170">
    <property type="entry name" value="GFO_IDH_MocA-like_dom"/>
</dbReference>
<dbReference type="SUPFAM" id="SSF55347">
    <property type="entry name" value="Glyceraldehyde-3-phosphate dehydrogenase-like, C-terminal domain"/>
    <property type="match status" value="1"/>
</dbReference>
<dbReference type="Proteomes" id="UP000199392">
    <property type="component" value="Unassembled WGS sequence"/>
</dbReference>
<dbReference type="GO" id="GO:0000166">
    <property type="term" value="F:nucleotide binding"/>
    <property type="evidence" value="ECO:0007669"/>
    <property type="project" value="InterPro"/>
</dbReference>
<dbReference type="AlphaFoldDB" id="A0A1I6WE18"/>
<accession>A0A1I6WE18</accession>
<keyword evidence="2" id="KW-0560">Oxidoreductase</keyword>
<feature type="domain" description="GFO/IDH/MocA-like oxidoreductase" evidence="4">
    <location>
        <begin position="130"/>
        <end position="263"/>
    </location>
</feature>
<gene>
    <name evidence="5" type="ORF">SAMN04488050_1197</name>
</gene>
<dbReference type="PANTHER" id="PTHR43708:SF5">
    <property type="entry name" value="CONSERVED EXPRESSED OXIDOREDUCTASE (EUROFUNG)-RELATED"/>
    <property type="match status" value="1"/>
</dbReference>
<evidence type="ECO:0000313" key="5">
    <source>
        <dbReference type="EMBL" id="SFT24233.1"/>
    </source>
</evidence>
<dbReference type="Gene3D" id="3.40.50.720">
    <property type="entry name" value="NAD(P)-binding Rossmann-like Domain"/>
    <property type="match status" value="1"/>
</dbReference>
<dbReference type="InterPro" id="IPR000683">
    <property type="entry name" value="Gfo/Idh/MocA-like_OxRdtase_N"/>
</dbReference>
<dbReference type="SUPFAM" id="SSF51735">
    <property type="entry name" value="NAD(P)-binding Rossmann-fold domains"/>
    <property type="match status" value="1"/>
</dbReference>
<evidence type="ECO:0000259" key="3">
    <source>
        <dbReference type="Pfam" id="PF01408"/>
    </source>
</evidence>
<evidence type="ECO:0000259" key="4">
    <source>
        <dbReference type="Pfam" id="PF22725"/>
    </source>
</evidence>
<organism evidence="5 6">
    <name type="scientific">Alloyangia pacifica</name>
    <dbReference type="NCBI Taxonomy" id="311180"/>
    <lineage>
        <taxon>Bacteria</taxon>
        <taxon>Pseudomonadati</taxon>
        <taxon>Pseudomonadota</taxon>
        <taxon>Alphaproteobacteria</taxon>
        <taxon>Rhodobacterales</taxon>
        <taxon>Roseobacteraceae</taxon>
        <taxon>Alloyangia</taxon>
    </lineage>
</organism>
<dbReference type="Pfam" id="PF01408">
    <property type="entry name" value="GFO_IDH_MocA"/>
    <property type="match status" value="1"/>
</dbReference>
<proteinExistence type="inferred from homology"/>
<evidence type="ECO:0000313" key="6">
    <source>
        <dbReference type="Proteomes" id="UP000199392"/>
    </source>
</evidence>
<dbReference type="InterPro" id="IPR051317">
    <property type="entry name" value="Gfo/Idh/MocA_oxidoreduct"/>
</dbReference>